<protein>
    <submittedName>
        <fullName evidence="2">Attractin</fullName>
    </submittedName>
</protein>
<dbReference type="EMBL" id="SRLO01002134">
    <property type="protein sequence ID" value="TNN33782.1"/>
    <property type="molecule type" value="Genomic_DNA"/>
</dbReference>
<dbReference type="Proteomes" id="UP000314294">
    <property type="component" value="Unassembled WGS sequence"/>
</dbReference>
<reference evidence="2 3" key="1">
    <citation type="submission" date="2019-03" db="EMBL/GenBank/DDBJ databases">
        <title>First draft genome of Liparis tanakae, snailfish: a comprehensive survey of snailfish specific genes.</title>
        <authorList>
            <person name="Kim W."/>
            <person name="Song I."/>
            <person name="Jeong J.-H."/>
            <person name="Kim D."/>
            <person name="Kim S."/>
            <person name="Ryu S."/>
            <person name="Song J.Y."/>
            <person name="Lee S.K."/>
        </authorList>
    </citation>
    <scope>NUCLEOTIDE SEQUENCE [LARGE SCALE GENOMIC DNA]</scope>
    <source>
        <tissue evidence="2">Muscle</tissue>
    </source>
</reference>
<feature type="compositionally biased region" description="Low complexity" evidence="1">
    <location>
        <begin position="1"/>
        <end position="18"/>
    </location>
</feature>
<name>A0A4Z2EZV4_9TELE</name>
<feature type="region of interest" description="Disordered" evidence="1">
    <location>
        <begin position="1"/>
        <end position="24"/>
    </location>
</feature>
<dbReference type="OrthoDB" id="9998912at2759"/>
<evidence type="ECO:0000256" key="1">
    <source>
        <dbReference type="SAM" id="MobiDB-lite"/>
    </source>
</evidence>
<organism evidence="2 3">
    <name type="scientific">Liparis tanakae</name>
    <name type="common">Tanaka's snailfish</name>
    <dbReference type="NCBI Taxonomy" id="230148"/>
    <lineage>
        <taxon>Eukaryota</taxon>
        <taxon>Metazoa</taxon>
        <taxon>Chordata</taxon>
        <taxon>Craniata</taxon>
        <taxon>Vertebrata</taxon>
        <taxon>Euteleostomi</taxon>
        <taxon>Actinopterygii</taxon>
        <taxon>Neopterygii</taxon>
        <taxon>Teleostei</taxon>
        <taxon>Neoteleostei</taxon>
        <taxon>Acanthomorphata</taxon>
        <taxon>Eupercaria</taxon>
        <taxon>Perciformes</taxon>
        <taxon>Cottioidei</taxon>
        <taxon>Cottales</taxon>
        <taxon>Liparidae</taxon>
        <taxon>Liparis</taxon>
    </lineage>
</organism>
<proteinExistence type="predicted"/>
<comment type="caution">
    <text evidence="2">The sequence shown here is derived from an EMBL/GenBank/DDBJ whole genome shotgun (WGS) entry which is preliminary data.</text>
</comment>
<accession>A0A4Z2EZV4</accession>
<keyword evidence="3" id="KW-1185">Reference proteome</keyword>
<sequence length="115" mass="12867">MTFNSSRSYSGCSSRSFSPPHHNRLPPLPLAKALGINQSRMSLLCLQLLREMQQMASRPFATINVALETEDEPPDLIGGNVKEELLQDPRVSDRASIDIPHTICWTSFLSLNSER</sequence>
<gene>
    <name evidence="2" type="primary">Atrn_3</name>
    <name evidence="2" type="ORF">EYF80_056057</name>
</gene>
<evidence type="ECO:0000313" key="3">
    <source>
        <dbReference type="Proteomes" id="UP000314294"/>
    </source>
</evidence>
<evidence type="ECO:0000313" key="2">
    <source>
        <dbReference type="EMBL" id="TNN33782.1"/>
    </source>
</evidence>
<dbReference type="AlphaFoldDB" id="A0A4Z2EZV4"/>